<dbReference type="InterPro" id="IPR003123">
    <property type="entry name" value="VPS9"/>
</dbReference>
<dbReference type="Gene3D" id="1.25.40.20">
    <property type="entry name" value="Ankyrin repeat-containing domain"/>
    <property type="match status" value="4"/>
</dbReference>
<dbReference type="GO" id="GO:0045022">
    <property type="term" value="P:early endosome to late endosome transport"/>
    <property type="evidence" value="ECO:0007669"/>
    <property type="project" value="TreeGrafter"/>
</dbReference>
<dbReference type="GO" id="GO:0005886">
    <property type="term" value="C:plasma membrane"/>
    <property type="evidence" value="ECO:0007669"/>
    <property type="project" value="TreeGrafter"/>
</dbReference>
<dbReference type="PANTHER" id="PTHR24170">
    <property type="entry name" value="ANKYRIN REPEAT DOMAIN-CONTAINING PROTEIN 27"/>
    <property type="match status" value="1"/>
</dbReference>
<dbReference type="InterPro" id="IPR051248">
    <property type="entry name" value="UPF0507/Ank_repeat_27"/>
</dbReference>
<organism evidence="3">
    <name type="scientific">Darwinula stevensoni</name>
    <dbReference type="NCBI Taxonomy" id="69355"/>
    <lineage>
        <taxon>Eukaryota</taxon>
        <taxon>Metazoa</taxon>
        <taxon>Ecdysozoa</taxon>
        <taxon>Arthropoda</taxon>
        <taxon>Crustacea</taxon>
        <taxon>Oligostraca</taxon>
        <taxon>Ostracoda</taxon>
        <taxon>Podocopa</taxon>
        <taxon>Podocopida</taxon>
        <taxon>Darwinulocopina</taxon>
        <taxon>Darwinuloidea</taxon>
        <taxon>Darwinulidae</taxon>
        <taxon>Darwinula</taxon>
    </lineage>
</organism>
<feature type="repeat" description="ANK" evidence="1">
    <location>
        <begin position="815"/>
        <end position="839"/>
    </location>
</feature>
<dbReference type="GO" id="GO:0097422">
    <property type="term" value="C:tubular endosome"/>
    <property type="evidence" value="ECO:0007669"/>
    <property type="project" value="TreeGrafter"/>
</dbReference>
<dbReference type="GO" id="GO:0048812">
    <property type="term" value="P:neuron projection morphogenesis"/>
    <property type="evidence" value="ECO:0007669"/>
    <property type="project" value="TreeGrafter"/>
</dbReference>
<dbReference type="Gene3D" id="1.20.1050.80">
    <property type="entry name" value="VPS9 domain"/>
    <property type="match status" value="1"/>
</dbReference>
<dbReference type="GO" id="GO:0005085">
    <property type="term" value="F:guanyl-nucleotide exchange factor activity"/>
    <property type="evidence" value="ECO:0007669"/>
    <property type="project" value="TreeGrafter"/>
</dbReference>
<dbReference type="SUPFAM" id="SSF48403">
    <property type="entry name" value="Ankyrin repeat"/>
    <property type="match status" value="2"/>
</dbReference>
<dbReference type="AlphaFoldDB" id="A0A7R9A1V9"/>
<dbReference type="GO" id="GO:0005769">
    <property type="term" value="C:early endosome"/>
    <property type="evidence" value="ECO:0007669"/>
    <property type="project" value="TreeGrafter"/>
</dbReference>
<dbReference type="Pfam" id="PF12796">
    <property type="entry name" value="Ank_2"/>
    <property type="match status" value="2"/>
</dbReference>
<name>A0A7R9A1V9_9CRUS</name>
<dbReference type="SMART" id="SM00167">
    <property type="entry name" value="VPS9"/>
    <property type="match status" value="1"/>
</dbReference>
<dbReference type="EMBL" id="LR900184">
    <property type="protein sequence ID" value="CAD7244591.1"/>
    <property type="molecule type" value="Genomic_DNA"/>
</dbReference>
<dbReference type="Pfam" id="PF13637">
    <property type="entry name" value="Ank_4"/>
    <property type="match status" value="1"/>
</dbReference>
<dbReference type="InterPro" id="IPR037191">
    <property type="entry name" value="VPS9_dom_sf"/>
</dbReference>
<dbReference type="EMBL" id="CAJPEV010000667">
    <property type="protein sequence ID" value="CAG0887427.1"/>
    <property type="molecule type" value="Genomic_DNA"/>
</dbReference>
<feature type="domain" description="VPS9" evidence="2">
    <location>
        <begin position="258"/>
        <end position="395"/>
    </location>
</feature>
<feature type="repeat" description="ANK" evidence="1">
    <location>
        <begin position="589"/>
        <end position="621"/>
    </location>
</feature>
<protein>
    <recommendedName>
        <fullName evidence="2">VPS9 domain-containing protein</fullName>
    </recommendedName>
</protein>
<dbReference type="SMART" id="SM00248">
    <property type="entry name" value="ANK"/>
    <property type="match status" value="7"/>
</dbReference>
<dbReference type="GO" id="GO:0043005">
    <property type="term" value="C:neuron projection"/>
    <property type="evidence" value="ECO:0007669"/>
    <property type="project" value="TreeGrafter"/>
</dbReference>
<feature type="repeat" description="ANK" evidence="1">
    <location>
        <begin position="517"/>
        <end position="549"/>
    </location>
</feature>
<keyword evidence="1" id="KW-0040">ANK repeat</keyword>
<evidence type="ECO:0000256" key="1">
    <source>
        <dbReference type="PROSITE-ProRule" id="PRU00023"/>
    </source>
</evidence>
<dbReference type="GO" id="GO:0030133">
    <property type="term" value="C:transport vesicle"/>
    <property type="evidence" value="ECO:0007669"/>
    <property type="project" value="TreeGrafter"/>
</dbReference>
<dbReference type="PANTHER" id="PTHR24170:SF2">
    <property type="entry name" value="ANKYRIN REPEAT DOMAIN-CONTAINING PROTEIN 27"/>
    <property type="match status" value="1"/>
</dbReference>
<dbReference type="SUPFAM" id="SSF109993">
    <property type="entry name" value="VPS9 domain"/>
    <property type="match status" value="1"/>
</dbReference>
<sequence>MMEQYDEDINKNEFFIYLKTQHPWILTKCIEEGWIICVPKKDSLPQLIREEDLFSNILVDTSDKFIGQHFRSLTDQNVTLKGNQELEVFVKHPEGSQDLPPTRIRILFREVFYDETQSKCDIWCIDEPLQSEFISSFSLEAGNCCETTKSLGIPKTFQECTKFLQSECSSKSVMKKVEELVKEFQRCHSKPVTTVGTLQFLVSKLLSQVLHHFLYLPQIREKFQSNSQYGIMLKVCIETYVIHELYDVIIDGILLSTAAEDSDMNRAIHDCCDIQLEDLNIREEFHRSMHKARGDFLIFQNVKTPWEKMLQLCSLIQSLKSEAVEAVFLSADDILPILVFLIVKSSFSHWITLMMFLKHFQFFSNTGVINEPAYYLTSLEAALEHVQGRKVKKDLHALKLLPTQFQVSKDTWVHSYMKILWSAIVEGSMDEIESVLRDFEAERNRTVKEFAFCHPLCNCEGCQKMHSLSDTWALGLLSVTDEDGHMPLHVASMMGRVGIVELLVNLSGDVNAREEGRGRTPLHMAAQFNHQNILLFLLYSKADLNAQDFQGMTPLMLATFHGNENCVKALLYYAEHTSVQFRIDAQDIHGDTALHIAVRWGFQGIVSLLLDAGANVSVANLQGKLPKDSAHNLHIRTLIVDHEGKFSNANSVFIQAHTGSHSTAHMKLNHVCTNMARMQKTMEKCFQAIVLGDINLACFYLGIEPLQKGKKKEGGKCHPLCSCSQCACNTSVSKVNGESPMTINSANSEGYTALHMAALYDQKEILQTLLHNGANKETKTRQGMTPLHVACQCNLFNIAEILLDDEADPTYQDRFGNTPLHYACIMGHVPLVKKLIEKGGWNLHMNVNKRTPLEEGRLRGNVEVVHFLESLPSASS</sequence>
<accession>A0A7R9A1V9</accession>
<dbReference type="OrthoDB" id="411646at2759"/>
<evidence type="ECO:0000313" key="4">
    <source>
        <dbReference type="Proteomes" id="UP000677054"/>
    </source>
</evidence>
<reference evidence="3" key="1">
    <citation type="submission" date="2020-11" db="EMBL/GenBank/DDBJ databases">
        <authorList>
            <person name="Tran Van P."/>
        </authorList>
    </citation>
    <scope>NUCLEOTIDE SEQUENCE</scope>
</reference>
<dbReference type="PROSITE" id="PS50088">
    <property type="entry name" value="ANK_REPEAT"/>
    <property type="match status" value="6"/>
</dbReference>
<dbReference type="InterPro" id="IPR036770">
    <property type="entry name" value="Ankyrin_rpt-contain_sf"/>
</dbReference>
<evidence type="ECO:0000259" key="2">
    <source>
        <dbReference type="PROSITE" id="PS51205"/>
    </source>
</evidence>
<dbReference type="PROSITE" id="PS50297">
    <property type="entry name" value="ANK_REP_REGION"/>
    <property type="match status" value="6"/>
</dbReference>
<dbReference type="InterPro" id="IPR002110">
    <property type="entry name" value="Ankyrin_rpt"/>
</dbReference>
<feature type="repeat" description="ANK" evidence="1">
    <location>
        <begin position="749"/>
        <end position="781"/>
    </location>
</feature>
<proteinExistence type="predicted"/>
<dbReference type="GO" id="GO:0005770">
    <property type="term" value="C:late endosome"/>
    <property type="evidence" value="ECO:0007669"/>
    <property type="project" value="TreeGrafter"/>
</dbReference>
<dbReference type="PROSITE" id="PS51205">
    <property type="entry name" value="VPS9"/>
    <property type="match status" value="1"/>
</dbReference>
<gene>
    <name evidence="3" type="ORF">DSTB1V02_LOCUS4485</name>
</gene>
<dbReference type="Proteomes" id="UP000677054">
    <property type="component" value="Unassembled WGS sequence"/>
</dbReference>
<dbReference type="CDD" id="cd22886">
    <property type="entry name" value="ANKRD27_zf2"/>
    <property type="match status" value="1"/>
</dbReference>
<dbReference type="Pfam" id="PF00023">
    <property type="entry name" value="Ank"/>
    <property type="match status" value="1"/>
</dbReference>
<feature type="repeat" description="ANK" evidence="1">
    <location>
        <begin position="782"/>
        <end position="814"/>
    </location>
</feature>
<dbReference type="GO" id="GO:0000149">
    <property type="term" value="F:SNARE binding"/>
    <property type="evidence" value="ECO:0007669"/>
    <property type="project" value="TreeGrafter"/>
</dbReference>
<keyword evidence="4" id="KW-1185">Reference proteome</keyword>
<feature type="repeat" description="ANK" evidence="1">
    <location>
        <begin position="483"/>
        <end position="515"/>
    </location>
</feature>
<dbReference type="Pfam" id="PF02204">
    <property type="entry name" value="VPS9"/>
    <property type="match status" value="1"/>
</dbReference>
<dbReference type="PRINTS" id="PR01415">
    <property type="entry name" value="ANKYRIN"/>
</dbReference>
<evidence type="ECO:0000313" key="3">
    <source>
        <dbReference type="EMBL" id="CAD7244591.1"/>
    </source>
</evidence>